<evidence type="ECO:0000256" key="4">
    <source>
        <dbReference type="SAM" id="MobiDB-lite"/>
    </source>
</evidence>
<dbReference type="AlphaFoldDB" id="A0AA87ZTW1"/>
<keyword evidence="6" id="KW-1185">Reference proteome</keyword>
<protein>
    <submittedName>
        <fullName evidence="5">Uncharacterized protein</fullName>
    </submittedName>
</protein>
<dbReference type="EMBL" id="BTGU01000010">
    <property type="protein sequence ID" value="GMN39937.1"/>
    <property type="molecule type" value="Genomic_DNA"/>
</dbReference>
<dbReference type="InterPro" id="IPR036038">
    <property type="entry name" value="Aminotransferase-like"/>
</dbReference>
<evidence type="ECO:0000256" key="3">
    <source>
        <dbReference type="ARBA" id="ARBA00022898"/>
    </source>
</evidence>
<evidence type="ECO:0000256" key="1">
    <source>
        <dbReference type="ARBA" id="ARBA00001933"/>
    </source>
</evidence>
<proteinExistence type="inferred from homology"/>
<dbReference type="FunFam" id="3.20.10.10:FF:000002">
    <property type="entry name" value="D-alanine aminotransferase"/>
    <property type="match status" value="1"/>
</dbReference>
<dbReference type="InterPro" id="IPR050571">
    <property type="entry name" value="Class-IV_PLP-Dep_Aminotrnsfr"/>
</dbReference>
<dbReference type="PANTHER" id="PTHR42743:SF22">
    <property type="entry name" value="D-AMINO-ACID TRANSAMINASE, CHLOROPLASTIC"/>
    <property type="match status" value="1"/>
</dbReference>
<comment type="cofactor">
    <cofactor evidence="1">
        <name>pyridoxal 5'-phosphate</name>
        <dbReference type="ChEBI" id="CHEBI:597326"/>
    </cofactor>
</comment>
<dbReference type="Proteomes" id="UP001187192">
    <property type="component" value="Unassembled WGS sequence"/>
</dbReference>
<feature type="region of interest" description="Disordered" evidence="4">
    <location>
        <begin position="100"/>
        <end position="121"/>
    </location>
</feature>
<reference evidence="5" key="1">
    <citation type="submission" date="2023-07" db="EMBL/GenBank/DDBJ databases">
        <title>draft genome sequence of fig (Ficus carica).</title>
        <authorList>
            <person name="Takahashi T."/>
            <person name="Nishimura K."/>
        </authorList>
    </citation>
    <scope>NUCLEOTIDE SEQUENCE</scope>
</reference>
<dbReference type="InterPro" id="IPR043131">
    <property type="entry name" value="BCAT-like_N"/>
</dbReference>
<evidence type="ECO:0000313" key="5">
    <source>
        <dbReference type="EMBL" id="GMN39937.1"/>
    </source>
</evidence>
<dbReference type="GO" id="GO:0003824">
    <property type="term" value="F:catalytic activity"/>
    <property type="evidence" value="ECO:0007669"/>
    <property type="project" value="InterPro"/>
</dbReference>
<dbReference type="PANTHER" id="PTHR42743">
    <property type="entry name" value="AMINO-ACID AMINOTRANSFERASE"/>
    <property type="match status" value="1"/>
</dbReference>
<dbReference type="InterPro" id="IPR001544">
    <property type="entry name" value="Aminotrans_IV"/>
</dbReference>
<dbReference type="Gene3D" id="3.20.10.10">
    <property type="entry name" value="D-amino Acid Aminotransferase, subunit A, domain 2"/>
    <property type="match status" value="1"/>
</dbReference>
<dbReference type="SUPFAM" id="SSF56752">
    <property type="entry name" value="D-aminoacid aminotransferase-like PLP-dependent enzymes"/>
    <property type="match status" value="1"/>
</dbReference>
<dbReference type="FunFam" id="3.30.470.10:FF:000008">
    <property type="entry name" value="D-amino-acid transaminase, chloroplastic"/>
    <property type="match status" value="1"/>
</dbReference>
<comment type="similarity">
    <text evidence="2">Belongs to the class-IV pyridoxal-phosphate-dependent aminotransferase family.</text>
</comment>
<keyword evidence="3" id="KW-0663">Pyridoxal phosphate</keyword>
<evidence type="ECO:0000313" key="6">
    <source>
        <dbReference type="Proteomes" id="UP001187192"/>
    </source>
</evidence>
<dbReference type="Gene3D" id="3.30.470.10">
    <property type="match status" value="1"/>
</dbReference>
<name>A0AA87ZTW1_FICCA</name>
<dbReference type="InterPro" id="IPR043132">
    <property type="entry name" value="BCAT-like_C"/>
</dbReference>
<dbReference type="GO" id="GO:0046394">
    <property type="term" value="P:carboxylic acid biosynthetic process"/>
    <property type="evidence" value="ECO:0007669"/>
    <property type="project" value="UniProtKB-ARBA"/>
</dbReference>
<sequence length="441" mass="48140">MAYLSSLPKPISQNPFTPQTTTDHSHGSKVVPCRTLVLGSGFWNSQHGSFRKLKIVKSSTQNEALVDSGVKAFDVPLLTCSEVRRSLVFWTRGMATRECTQEDSNFPPGKERASGSPGLQPLELPLGVEKSPYKLENHEGKQQFLAMYSSIFGGITTDPSAMVIPIDDHMVHRGHGVFDTAAIVDGYLYELDQHLNRIIRSAAMAKIKLPFDEDSIRSILIQTVSASKCRKGSLRYWLSAGPGDFQLSPSSGNKPALYAVVIQDQSPFDSMGIKAITSSVPIKPPQFATMKSVNYLPNVLSKMEAEENGAYVAIWLDEEGFIAEGPNMNVAFVTKDNELLTPHFDKILSGCTAKRVLALAERLVSEGKLQGVRVANVTVDEGKKASEMMLLGSGVLVRPVLQWDQQVIGDGKEGPVARALLNLLVEDMKSGPPSVRVPIPY</sequence>
<feature type="region of interest" description="Disordered" evidence="4">
    <location>
        <begin position="1"/>
        <end position="28"/>
    </location>
</feature>
<accession>A0AA87ZTW1</accession>
<dbReference type="GO" id="GO:0008652">
    <property type="term" value="P:amino acid biosynthetic process"/>
    <property type="evidence" value="ECO:0007669"/>
    <property type="project" value="UniProtKB-ARBA"/>
</dbReference>
<comment type="caution">
    <text evidence="5">The sequence shown here is derived from an EMBL/GenBank/DDBJ whole genome shotgun (WGS) entry which is preliminary data.</text>
</comment>
<dbReference type="Pfam" id="PF01063">
    <property type="entry name" value="Aminotran_4"/>
    <property type="match status" value="1"/>
</dbReference>
<organism evidence="5 6">
    <name type="scientific">Ficus carica</name>
    <name type="common">Common fig</name>
    <dbReference type="NCBI Taxonomy" id="3494"/>
    <lineage>
        <taxon>Eukaryota</taxon>
        <taxon>Viridiplantae</taxon>
        <taxon>Streptophyta</taxon>
        <taxon>Embryophyta</taxon>
        <taxon>Tracheophyta</taxon>
        <taxon>Spermatophyta</taxon>
        <taxon>Magnoliopsida</taxon>
        <taxon>eudicotyledons</taxon>
        <taxon>Gunneridae</taxon>
        <taxon>Pentapetalae</taxon>
        <taxon>rosids</taxon>
        <taxon>fabids</taxon>
        <taxon>Rosales</taxon>
        <taxon>Moraceae</taxon>
        <taxon>Ficeae</taxon>
        <taxon>Ficus</taxon>
    </lineage>
</organism>
<gene>
    <name evidence="5" type="ORF">TIFTF001_009158</name>
</gene>
<evidence type="ECO:0000256" key="2">
    <source>
        <dbReference type="ARBA" id="ARBA00009320"/>
    </source>
</evidence>
<feature type="compositionally biased region" description="Polar residues" evidence="4">
    <location>
        <begin position="11"/>
        <end position="22"/>
    </location>
</feature>